<name>A0A5C3LMJ7_9AGAR</name>
<evidence type="ECO:0000313" key="3">
    <source>
        <dbReference type="Proteomes" id="UP000308652"/>
    </source>
</evidence>
<evidence type="ECO:0000313" key="2">
    <source>
        <dbReference type="EMBL" id="TFK34404.1"/>
    </source>
</evidence>
<sequence length="308" mass="34396">MILTNITSLPTELPQSIRCIANIVRLKTVIYEIHTYANDASKLLEVGKLYFDDYIRPFRANKCRTPTPSSRQSRPSFGRLADMISATLVEAPQSHSDAKKNAMVRDGYRCVVTAENRELTETIELDLEARVIPTKCGHIFPQSMNSSIAPSSGKIYAAAVRETVNRFGHKTLLPTELNGSGIHHLQNVMTLEIDFHVYLDELAIWFATTNEKNKYKLKGACDIMLRNYPNYVTFATPDPIKLPVPSPTYLAIHVACTKIAHFSGATEYIDKLYRDLENSTALDTNGASADMLEHALLQLRASGYKVTA</sequence>
<gene>
    <name evidence="2" type="ORF">BDQ12DRAFT_700465</name>
</gene>
<dbReference type="Proteomes" id="UP000308652">
    <property type="component" value="Unassembled WGS sequence"/>
</dbReference>
<dbReference type="EMBL" id="ML213632">
    <property type="protein sequence ID" value="TFK34404.1"/>
    <property type="molecule type" value="Genomic_DNA"/>
</dbReference>
<reference evidence="2 3" key="1">
    <citation type="journal article" date="2019" name="Nat. Ecol. Evol.">
        <title>Megaphylogeny resolves global patterns of mushroom evolution.</title>
        <authorList>
            <person name="Varga T."/>
            <person name="Krizsan K."/>
            <person name="Foldi C."/>
            <person name="Dima B."/>
            <person name="Sanchez-Garcia M."/>
            <person name="Sanchez-Ramirez S."/>
            <person name="Szollosi G.J."/>
            <person name="Szarkandi J.G."/>
            <person name="Papp V."/>
            <person name="Albert L."/>
            <person name="Andreopoulos W."/>
            <person name="Angelini C."/>
            <person name="Antonin V."/>
            <person name="Barry K.W."/>
            <person name="Bougher N.L."/>
            <person name="Buchanan P."/>
            <person name="Buyck B."/>
            <person name="Bense V."/>
            <person name="Catcheside P."/>
            <person name="Chovatia M."/>
            <person name="Cooper J."/>
            <person name="Damon W."/>
            <person name="Desjardin D."/>
            <person name="Finy P."/>
            <person name="Geml J."/>
            <person name="Haridas S."/>
            <person name="Hughes K."/>
            <person name="Justo A."/>
            <person name="Karasinski D."/>
            <person name="Kautmanova I."/>
            <person name="Kiss B."/>
            <person name="Kocsube S."/>
            <person name="Kotiranta H."/>
            <person name="LaButti K.M."/>
            <person name="Lechner B.E."/>
            <person name="Liimatainen K."/>
            <person name="Lipzen A."/>
            <person name="Lukacs Z."/>
            <person name="Mihaltcheva S."/>
            <person name="Morgado L.N."/>
            <person name="Niskanen T."/>
            <person name="Noordeloos M.E."/>
            <person name="Ohm R.A."/>
            <person name="Ortiz-Santana B."/>
            <person name="Ovrebo C."/>
            <person name="Racz N."/>
            <person name="Riley R."/>
            <person name="Savchenko A."/>
            <person name="Shiryaev A."/>
            <person name="Soop K."/>
            <person name="Spirin V."/>
            <person name="Szebenyi C."/>
            <person name="Tomsovsky M."/>
            <person name="Tulloss R.E."/>
            <person name="Uehling J."/>
            <person name="Grigoriev I.V."/>
            <person name="Vagvolgyi C."/>
            <person name="Papp T."/>
            <person name="Martin F.M."/>
            <person name="Miettinen O."/>
            <person name="Hibbett D.S."/>
            <person name="Nagy L.G."/>
        </authorList>
    </citation>
    <scope>NUCLEOTIDE SEQUENCE [LARGE SCALE GENOMIC DNA]</scope>
    <source>
        <strain evidence="2 3">CBS 166.37</strain>
    </source>
</reference>
<dbReference type="OrthoDB" id="2104739at2759"/>
<dbReference type="AlphaFoldDB" id="A0A5C3LMJ7"/>
<organism evidence="2 3">
    <name type="scientific">Crucibulum laeve</name>
    <dbReference type="NCBI Taxonomy" id="68775"/>
    <lineage>
        <taxon>Eukaryota</taxon>
        <taxon>Fungi</taxon>
        <taxon>Dikarya</taxon>
        <taxon>Basidiomycota</taxon>
        <taxon>Agaricomycotina</taxon>
        <taxon>Agaricomycetes</taxon>
        <taxon>Agaricomycetidae</taxon>
        <taxon>Agaricales</taxon>
        <taxon>Agaricineae</taxon>
        <taxon>Nidulariaceae</taxon>
        <taxon>Crucibulum</taxon>
    </lineage>
</organism>
<dbReference type="InterPro" id="IPR003615">
    <property type="entry name" value="HNH_nuc"/>
</dbReference>
<evidence type="ECO:0000259" key="1">
    <source>
        <dbReference type="Pfam" id="PF13391"/>
    </source>
</evidence>
<dbReference type="Pfam" id="PF13391">
    <property type="entry name" value="HNH_2"/>
    <property type="match status" value="1"/>
</dbReference>
<accession>A0A5C3LMJ7</accession>
<keyword evidence="3" id="KW-1185">Reference proteome</keyword>
<feature type="domain" description="HNH nuclease" evidence="1">
    <location>
        <begin position="110"/>
        <end position="204"/>
    </location>
</feature>
<proteinExistence type="predicted"/>
<dbReference type="STRING" id="68775.A0A5C3LMJ7"/>
<protein>
    <recommendedName>
        <fullName evidence="1">HNH nuclease domain-containing protein</fullName>
    </recommendedName>
</protein>